<organism evidence="2 3">
    <name type="scientific">Giardia intestinalis</name>
    <name type="common">Giardia lamblia</name>
    <dbReference type="NCBI Taxonomy" id="5741"/>
    <lineage>
        <taxon>Eukaryota</taxon>
        <taxon>Metamonada</taxon>
        <taxon>Diplomonadida</taxon>
        <taxon>Hexamitidae</taxon>
        <taxon>Giardiinae</taxon>
        <taxon>Giardia</taxon>
    </lineage>
</organism>
<dbReference type="VEuPathDB" id="GiardiaDB:GL50803_0015436"/>
<reference evidence="2 3" key="2">
    <citation type="journal article" date="2013" name="Genome Biol. Evol.">
        <title>Genome sequencing of Giardia lamblia genotypes A2 and B isolates (DH and GS) and comparative analysis with the genomes of genotypes A1 and E (WB and Pig).</title>
        <authorList>
            <person name="Adam R.D."/>
            <person name="Dahlstrom E.W."/>
            <person name="Martens C.A."/>
            <person name="Bruno D.P."/>
            <person name="Barbian K.D."/>
            <person name="Ricklefs S.M."/>
            <person name="Hernandez M.M."/>
            <person name="Narla N.P."/>
            <person name="Patel R.B."/>
            <person name="Porcella S.F."/>
            <person name="Nash T.E."/>
        </authorList>
    </citation>
    <scope>NUCLEOTIDE SEQUENCE [LARGE SCALE GENOMIC DNA]</scope>
    <source>
        <strain evidence="2 3">DH</strain>
    </source>
</reference>
<accession>V6TM51</accession>
<dbReference type="Proteomes" id="UP000018320">
    <property type="component" value="Unassembled WGS sequence"/>
</dbReference>
<dbReference type="SUPFAM" id="SSF55729">
    <property type="entry name" value="Acyl-CoA N-acyltransferases (Nat)"/>
    <property type="match status" value="1"/>
</dbReference>
<feature type="region of interest" description="Disordered" evidence="1">
    <location>
        <begin position="148"/>
        <end position="172"/>
    </location>
</feature>
<dbReference type="AlphaFoldDB" id="V6TM51"/>
<proteinExistence type="predicted"/>
<dbReference type="VEuPathDB" id="GiardiaDB:QR46_1319"/>
<comment type="caution">
    <text evidence="2">The sequence shown here is derived from an EMBL/GenBank/DDBJ whole genome shotgun (WGS) entry which is preliminary data.</text>
</comment>
<dbReference type="VEuPathDB" id="GiardiaDB:GL50581_4046"/>
<feature type="non-terminal residue" evidence="2">
    <location>
        <position position="1"/>
    </location>
</feature>
<protein>
    <submittedName>
        <fullName evidence="2">Uncharacterized protein</fullName>
    </submittedName>
</protein>
<evidence type="ECO:0000313" key="2">
    <source>
        <dbReference type="EMBL" id="ESU38050.1"/>
    </source>
</evidence>
<evidence type="ECO:0000313" key="3">
    <source>
        <dbReference type="Proteomes" id="UP000018320"/>
    </source>
</evidence>
<reference evidence="3" key="1">
    <citation type="submission" date="2012-02" db="EMBL/GenBank/DDBJ databases">
        <title>Genome sequencing of Giardia lamblia Genotypes A2 and B isolates (DH and GS) and comparative analysis with the genomes of Genotypes A1 and E (WB and Pig).</title>
        <authorList>
            <person name="Adam R."/>
            <person name="Dahlstrom E."/>
            <person name="Martens C."/>
            <person name="Bruno D."/>
            <person name="Barbian K."/>
            <person name="Porcella S.F."/>
            <person name="Nash T."/>
        </authorList>
    </citation>
    <scope>NUCLEOTIDE SEQUENCE</scope>
    <source>
        <strain evidence="3">DH</strain>
    </source>
</reference>
<evidence type="ECO:0000256" key="1">
    <source>
        <dbReference type="SAM" id="MobiDB-lite"/>
    </source>
</evidence>
<dbReference type="EMBL" id="AHGT01000018">
    <property type="protein sequence ID" value="ESU38050.1"/>
    <property type="molecule type" value="Genomic_DNA"/>
</dbReference>
<dbReference type="VEuPathDB" id="GiardiaDB:DHA2_15436"/>
<gene>
    <name evidence="2" type="ORF">DHA2_15436</name>
</gene>
<dbReference type="InterPro" id="IPR016181">
    <property type="entry name" value="Acyl_CoA_acyltransferase"/>
</dbReference>
<sequence>VLEVFPFKFKMLKDGQEYDGRYDITVSYRSMQNAEKMSMPFPSVILANHVFVRPLISQDLCTFISTFRSKYLRRRIGFPVSDKNTPELLNEFFLTVLSSYKSISLTFLFMIAEIETFEPVGILSFHPMGLVLSEVPFSNCDPPQEVANSTVFSKPPDTPLSESTAGSGAPPAGKDITPALIELSPDTPCVEVLVTFDHGYRRHGYDKDIMEAVTRYCLRHGCVPLFAHNTSFDPKKFTSKTSMVLFKTEIACCFEDAHNYFFLAYIPSDKQ</sequence>
<name>V6TM51_GIAIN</name>